<keyword evidence="4" id="KW-1185">Reference proteome</keyword>
<evidence type="ECO:0000313" key="4">
    <source>
        <dbReference type="Proteomes" id="UP000583454"/>
    </source>
</evidence>
<dbReference type="AlphaFoldDB" id="A0A840ZRX5"/>
<feature type="region of interest" description="Disordered" evidence="1">
    <location>
        <begin position="105"/>
        <end position="130"/>
    </location>
</feature>
<dbReference type="EMBL" id="JACHOP010000034">
    <property type="protein sequence ID" value="MBB5760090.1"/>
    <property type="molecule type" value="Genomic_DNA"/>
</dbReference>
<sequence length="130" mass="14647">MIDNGAEFVGRSKPQEPPFEALLPDPGIKHRSTRPCRPQTDGKIERFWRGLGEDRIDGTTFENADHVSRVLLRYMSSRNEMRPHQALGGIAPKALLDTLVVNGPPRRDPRIAEHPQFATRSENALRTPVD</sequence>
<dbReference type="RefSeq" id="WP_183573732.1">
    <property type="nucleotide sequence ID" value="NZ_JACHOP010000034.1"/>
</dbReference>
<dbReference type="InterPro" id="IPR036397">
    <property type="entry name" value="RNaseH_sf"/>
</dbReference>
<evidence type="ECO:0000259" key="2">
    <source>
        <dbReference type="PROSITE" id="PS50994"/>
    </source>
</evidence>
<dbReference type="SUPFAM" id="SSF53098">
    <property type="entry name" value="Ribonuclease H-like"/>
    <property type="match status" value="1"/>
</dbReference>
<name>A0A840ZRX5_9HYPH</name>
<gene>
    <name evidence="3" type="ORF">HNR00_004833</name>
</gene>
<evidence type="ECO:0000256" key="1">
    <source>
        <dbReference type="SAM" id="MobiDB-lite"/>
    </source>
</evidence>
<dbReference type="Proteomes" id="UP000583454">
    <property type="component" value="Unassembled WGS sequence"/>
</dbReference>
<dbReference type="GO" id="GO:0003676">
    <property type="term" value="F:nucleic acid binding"/>
    <property type="evidence" value="ECO:0007669"/>
    <property type="project" value="InterPro"/>
</dbReference>
<comment type="caution">
    <text evidence="3">The sequence shown here is derived from an EMBL/GenBank/DDBJ whole genome shotgun (WGS) entry which is preliminary data.</text>
</comment>
<feature type="region of interest" description="Disordered" evidence="1">
    <location>
        <begin position="1"/>
        <end position="40"/>
    </location>
</feature>
<organism evidence="3 4">
    <name type="scientific">Methylorubrum rhodinum</name>
    <dbReference type="NCBI Taxonomy" id="29428"/>
    <lineage>
        <taxon>Bacteria</taxon>
        <taxon>Pseudomonadati</taxon>
        <taxon>Pseudomonadota</taxon>
        <taxon>Alphaproteobacteria</taxon>
        <taxon>Hyphomicrobiales</taxon>
        <taxon>Methylobacteriaceae</taxon>
        <taxon>Methylorubrum</taxon>
    </lineage>
</organism>
<dbReference type="GO" id="GO:0015074">
    <property type="term" value="P:DNA integration"/>
    <property type="evidence" value="ECO:0007669"/>
    <property type="project" value="InterPro"/>
</dbReference>
<accession>A0A840ZRX5</accession>
<proteinExistence type="predicted"/>
<feature type="domain" description="Integrase catalytic" evidence="2">
    <location>
        <begin position="1"/>
        <end position="100"/>
    </location>
</feature>
<dbReference type="Gene3D" id="3.30.420.10">
    <property type="entry name" value="Ribonuclease H-like superfamily/Ribonuclease H"/>
    <property type="match status" value="1"/>
</dbReference>
<evidence type="ECO:0000313" key="3">
    <source>
        <dbReference type="EMBL" id="MBB5760090.1"/>
    </source>
</evidence>
<dbReference type="PROSITE" id="PS50994">
    <property type="entry name" value="INTEGRASE"/>
    <property type="match status" value="1"/>
</dbReference>
<dbReference type="InterPro" id="IPR001584">
    <property type="entry name" value="Integrase_cat-core"/>
</dbReference>
<dbReference type="InterPro" id="IPR012337">
    <property type="entry name" value="RNaseH-like_sf"/>
</dbReference>
<protein>
    <submittedName>
        <fullName evidence="3">Transposase InsO family protein</fullName>
    </submittedName>
</protein>
<reference evidence="3 4" key="1">
    <citation type="submission" date="2020-08" db="EMBL/GenBank/DDBJ databases">
        <title>Genomic Encyclopedia of Type Strains, Phase IV (KMG-IV): sequencing the most valuable type-strain genomes for metagenomic binning, comparative biology and taxonomic classification.</title>
        <authorList>
            <person name="Goeker M."/>
        </authorList>
    </citation>
    <scope>NUCLEOTIDE SEQUENCE [LARGE SCALE GENOMIC DNA]</scope>
    <source>
        <strain evidence="3 4">DSM 2163</strain>
    </source>
</reference>
<dbReference type="Pfam" id="PF13683">
    <property type="entry name" value="rve_3"/>
    <property type="match status" value="1"/>
</dbReference>